<sequence>MQLPLLLRRVNHVEVRNETKLLVQNLASVPAPRHGPRNVLDVLATQIMKQIGSYEQARYAIPGTPTGRQARRPVSAAGQGGMMDVSRIRLTGCSTCSS</sequence>
<dbReference type="RefSeq" id="WP_231813989.1">
    <property type="nucleotide sequence ID" value="NZ_JAJOZR010000005.1"/>
</dbReference>
<evidence type="ECO:0000313" key="2">
    <source>
        <dbReference type="Proteomes" id="UP001139089"/>
    </source>
</evidence>
<accession>A0A9X1NSQ6</accession>
<dbReference type="EMBL" id="JAJOZR010000005">
    <property type="protein sequence ID" value="MCD7109321.1"/>
    <property type="molecule type" value="Genomic_DNA"/>
</dbReference>
<dbReference type="Proteomes" id="UP001139089">
    <property type="component" value="Unassembled WGS sequence"/>
</dbReference>
<reference evidence="1" key="1">
    <citation type="submission" date="2021-12" db="EMBL/GenBank/DDBJ databases">
        <authorList>
            <person name="Li Y."/>
        </authorList>
    </citation>
    <scope>NUCLEOTIDE SEQUENCE</scope>
    <source>
        <strain evidence="1">DKSPLA3</strain>
    </source>
</reference>
<organism evidence="1 2">
    <name type="scientific">Rhizobium quercicola</name>
    <dbReference type="NCBI Taxonomy" id="2901226"/>
    <lineage>
        <taxon>Bacteria</taxon>
        <taxon>Pseudomonadati</taxon>
        <taxon>Pseudomonadota</taxon>
        <taxon>Alphaproteobacteria</taxon>
        <taxon>Hyphomicrobiales</taxon>
        <taxon>Rhizobiaceae</taxon>
        <taxon>Rhizobium/Agrobacterium group</taxon>
        <taxon>Rhizobium</taxon>
    </lineage>
</organism>
<dbReference type="AlphaFoldDB" id="A0A9X1NSQ6"/>
<comment type="caution">
    <text evidence="1">The sequence shown here is derived from an EMBL/GenBank/DDBJ whole genome shotgun (WGS) entry which is preliminary data.</text>
</comment>
<gene>
    <name evidence="1" type="ORF">LRX75_09700</name>
</gene>
<protein>
    <submittedName>
        <fullName evidence="1">Uncharacterized protein</fullName>
    </submittedName>
</protein>
<proteinExistence type="predicted"/>
<name>A0A9X1NSQ6_9HYPH</name>
<keyword evidence="2" id="KW-1185">Reference proteome</keyword>
<evidence type="ECO:0000313" key="1">
    <source>
        <dbReference type="EMBL" id="MCD7109321.1"/>
    </source>
</evidence>